<sequence length="254" mass="28291">MALLCNNFLLSTVASFQRNGNQTSTILKPYFTSTIPIVPLRIRPEKLLRVGCNGPAPPVVQCADLIEKDWSFIDSADDGSGWDAKCRRILSTAEVGEKSRLLVSFGASGFVDRIVTECQWETLLVVHDSLFDLAMIKEKYDRVRCWQGSIMDLPKKFLPLDVVFVCYFSGMGLSVEDLLASLATACSSGARVVICCDQGREIVEQVHRQQYPDIVTSDLPYKINLEIAAGANSFRLTEFVDEPSFYLAVLKFSQ</sequence>
<gene>
    <name evidence="1" type="ORF">ZOSMA_20G00820</name>
</gene>
<evidence type="ECO:0000313" key="2">
    <source>
        <dbReference type="Proteomes" id="UP000036987"/>
    </source>
</evidence>
<proteinExistence type="predicted"/>
<dbReference type="AlphaFoldDB" id="A0A0K9PKZ3"/>
<dbReference type="PANTHER" id="PTHR37217">
    <property type="entry name" value="EXPRESSED PROTEIN"/>
    <property type="match status" value="1"/>
</dbReference>
<dbReference type="PANTHER" id="PTHR37217:SF1">
    <property type="entry name" value="EXPRESSED PROTEIN"/>
    <property type="match status" value="1"/>
</dbReference>
<dbReference type="STRING" id="29655.A0A0K9PKZ3"/>
<dbReference type="OMA" id="KHDSVKC"/>
<name>A0A0K9PKZ3_ZOSMR</name>
<accession>A0A0K9PKZ3</accession>
<organism evidence="1 2">
    <name type="scientific">Zostera marina</name>
    <name type="common">Eelgrass</name>
    <dbReference type="NCBI Taxonomy" id="29655"/>
    <lineage>
        <taxon>Eukaryota</taxon>
        <taxon>Viridiplantae</taxon>
        <taxon>Streptophyta</taxon>
        <taxon>Embryophyta</taxon>
        <taxon>Tracheophyta</taxon>
        <taxon>Spermatophyta</taxon>
        <taxon>Magnoliopsida</taxon>
        <taxon>Liliopsida</taxon>
        <taxon>Zosteraceae</taxon>
        <taxon>Zostera</taxon>
    </lineage>
</organism>
<comment type="caution">
    <text evidence="1">The sequence shown here is derived from an EMBL/GenBank/DDBJ whole genome shotgun (WGS) entry which is preliminary data.</text>
</comment>
<dbReference type="EMBL" id="LFYR01000757">
    <property type="protein sequence ID" value="KMZ69604.1"/>
    <property type="molecule type" value="Genomic_DNA"/>
</dbReference>
<keyword evidence="2" id="KW-1185">Reference proteome</keyword>
<dbReference type="OrthoDB" id="276388at2759"/>
<dbReference type="Proteomes" id="UP000036987">
    <property type="component" value="Unassembled WGS sequence"/>
</dbReference>
<evidence type="ECO:0000313" key="1">
    <source>
        <dbReference type="EMBL" id="KMZ69604.1"/>
    </source>
</evidence>
<protein>
    <submittedName>
        <fullName evidence="1">Uncharacterized protein</fullName>
    </submittedName>
</protein>
<reference evidence="2" key="1">
    <citation type="journal article" date="2016" name="Nature">
        <title>The genome of the seagrass Zostera marina reveals angiosperm adaptation to the sea.</title>
        <authorList>
            <person name="Olsen J.L."/>
            <person name="Rouze P."/>
            <person name="Verhelst B."/>
            <person name="Lin Y.-C."/>
            <person name="Bayer T."/>
            <person name="Collen J."/>
            <person name="Dattolo E."/>
            <person name="De Paoli E."/>
            <person name="Dittami S."/>
            <person name="Maumus F."/>
            <person name="Michel G."/>
            <person name="Kersting A."/>
            <person name="Lauritano C."/>
            <person name="Lohaus R."/>
            <person name="Toepel M."/>
            <person name="Tonon T."/>
            <person name="Vanneste K."/>
            <person name="Amirebrahimi M."/>
            <person name="Brakel J."/>
            <person name="Bostroem C."/>
            <person name="Chovatia M."/>
            <person name="Grimwood J."/>
            <person name="Jenkins J.W."/>
            <person name="Jueterbock A."/>
            <person name="Mraz A."/>
            <person name="Stam W.T."/>
            <person name="Tice H."/>
            <person name="Bornberg-Bauer E."/>
            <person name="Green P.J."/>
            <person name="Pearson G.A."/>
            <person name="Procaccini G."/>
            <person name="Duarte C.M."/>
            <person name="Schmutz J."/>
            <person name="Reusch T.B.H."/>
            <person name="Van de Peer Y."/>
        </authorList>
    </citation>
    <scope>NUCLEOTIDE SEQUENCE [LARGE SCALE GENOMIC DNA]</scope>
    <source>
        <strain evidence="2">cv. Finnish</strain>
    </source>
</reference>